<dbReference type="GeneID" id="19316776"/>
<dbReference type="AlphaFoldDB" id="A0A061HH83"/>
<evidence type="ECO:0000313" key="4">
    <source>
        <dbReference type="Proteomes" id="UP000053664"/>
    </source>
</evidence>
<dbReference type="PANTHER" id="PTHR36578">
    <property type="entry name" value="CHROMOSOME 15, WHOLE GENOME SHOTGUN SEQUENCE"/>
    <property type="match status" value="1"/>
</dbReference>
<sequence>MSKWLRFVAVLLPIVALTSKASPLPEFDLDALAELPTPTSIPADVAFTVIDAATAVQSILATATPAAAIKDDLLEGAQEAEENAAAPTVSVTTLRKRDEPKSLYPNLPAGNYVDTAQWPAGNFTPAEFQAFSLYSTAANTVSVNGWTKSYTGLKSVRGNMPAVLRINTASAWDPGAMAAKCNTITDCVSFAMWFERTPTVAPSDTVPNPVPGVWIKVLFYGYPLGPADATNEGQWQRKFWRTQAGVTFFNRNNLMSKQVPGFSGPFRLPGAINVTSTQVAANGGIDPQMTKSDPMTGIPDPLVCKALCERYTADPAYFNGIKKNCNQFNIFLLALNGQATGWQCQYYTNVFGAEAATDMGGRDSKGNRVEVIGSWVYNAATQLAPYVRQVVDCGRKNINHSGNCTQVQDWSVFMGDDADTLGFKSFPTQFDFTARTINGWKISATTGQFKNDPQGACSTYPGAGAPGNVALPAGSHYMECFSGVTWTAQGFTADLISMTVLKPGVITAYRGAFKVGTFNAPAGRDVKLPDTWTGITAFSNTGILRFTDFKMVRRYSSVPFKKRSEIVVSFETRDDAAAAAAASTDGAVGGEATTTILGYEGVIYELPGDCQAGFAAQGQCGRVVTDPAVSTLDMANLEVITASPDDAAGAPASVDATPAADPAATTDTSTASA</sequence>
<reference evidence="3 4" key="1">
    <citation type="journal article" date="2013" name="Plant Cell">
        <title>The transition from a phytopathogenic smut ancestor to an anamorphic biocontrol agent deciphered by comparative whole-genome analysis.</title>
        <authorList>
            <person name="Lefebvre F."/>
            <person name="Joly D.L."/>
            <person name="Labbe C."/>
            <person name="Teichmann B."/>
            <person name="Linning R."/>
            <person name="Belzile F."/>
            <person name="Bakkeren G."/>
            <person name="Belanger R.R."/>
        </authorList>
    </citation>
    <scope>NUCLEOTIDE SEQUENCE [LARGE SCALE GENOMIC DNA]</scope>
    <source>
        <strain evidence="3 4">PF-1</strain>
    </source>
</reference>
<keyword evidence="2" id="KW-0732">Signal</keyword>
<dbReference type="HOGENOM" id="CLU_484947_0_0_1"/>
<feature type="chain" id="PRO_5001604206" evidence="2">
    <location>
        <begin position="22"/>
        <end position="673"/>
    </location>
</feature>
<protein>
    <submittedName>
        <fullName evidence="3">Uncharacterized protein</fullName>
    </submittedName>
</protein>
<feature type="signal peptide" evidence="2">
    <location>
        <begin position="1"/>
        <end position="21"/>
    </location>
</feature>
<dbReference type="PANTHER" id="PTHR36578:SF1">
    <property type="entry name" value="APPLE DOMAIN-CONTAINING PROTEIN"/>
    <property type="match status" value="1"/>
</dbReference>
<evidence type="ECO:0000313" key="3">
    <source>
        <dbReference type="EMBL" id="EPQ29986.1"/>
    </source>
</evidence>
<accession>A0A061HH83</accession>
<dbReference type="EMBL" id="KE361629">
    <property type="protein sequence ID" value="EPQ29986.1"/>
    <property type="molecule type" value="Genomic_DNA"/>
</dbReference>
<organism evidence="3 4">
    <name type="scientific">Pseudozyma flocculosa PF-1</name>
    <dbReference type="NCBI Taxonomy" id="1277687"/>
    <lineage>
        <taxon>Eukaryota</taxon>
        <taxon>Fungi</taxon>
        <taxon>Dikarya</taxon>
        <taxon>Basidiomycota</taxon>
        <taxon>Ustilaginomycotina</taxon>
        <taxon>Ustilaginomycetes</taxon>
        <taxon>Ustilaginales</taxon>
        <taxon>Ustilaginaceae</taxon>
        <taxon>Pseudozyma</taxon>
    </lineage>
</organism>
<evidence type="ECO:0000256" key="2">
    <source>
        <dbReference type="SAM" id="SignalP"/>
    </source>
</evidence>
<dbReference type="eggNOG" id="ENOG502RYBJ">
    <property type="taxonomic scope" value="Eukaryota"/>
</dbReference>
<evidence type="ECO:0000256" key="1">
    <source>
        <dbReference type="SAM" id="MobiDB-lite"/>
    </source>
</evidence>
<dbReference type="KEGG" id="pfp:PFL1_02659"/>
<dbReference type="RefSeq" id="XP_007878364.1">
    <property type="nucleotide sequence ID" value="XM_007880173.1"/>
</dbReference>
<name>A0A061HH83_9BASI</name>
<gene>
    <name evidence="3" type="ORF">PFL1_02659</name>
</gene>
<dbReference type="Proteomes" id="UP000053664">
    <property type="component" value="Unassembled WGS sequence"/>
</dbReference>
<feature type="region of interest" description="Disordered" evidence="1">
    <location>
        <begin position="645"/>
        <end position="673"/>
    </location>
</feature>
<proteinExistence type="predicted"/>